<name>A0AAV1V565_9STRA</name>
<dbReference type="Proteomes" id="UP001162060">
    <property type="component" value="Unassembled WGS sequence"/>
</dbReference>
<evidence type="ECO:0000259" key="1">
    <source>
        <dbReference type="Pfam" id="PF24906"/>
    </source>
</evidence>
<feature type="domain" description="WRKY19-like zinc finger" evidence="1">
    <location>
        <begin position="322"/>
        <end position="345"/>
    </location>
</feature>
<dbReference type="PANTHER" id="PTHR31827:SF1">
    <property type="entry name" value="EMB|CAB89363.1"/>
    <property type="match status" value="1"/>
</dbReference>
<dbReference type="PANTHER" id="PTHR31827">
    <property type="entry name" value="EMB|CAB89363.1"/>
    <property type="match status" value="1"/>
</dbReference>
<feature type="domain" description="WRKY19-like zinc finger" evidence="1">
    <location>
        <begin position="250"/>
        <end position="273"/>
    </location>
</feature>
<protein>
    <recommendedName>
        <fullName evidence="1">WRKY19-like zinc finger domain-containing protein</fullName>
    </recommendedName>
</protein>
<comment type="caution">
    <text evidence="3">The sequence shown here is derived from an EMBL/GenBank/DDBJ whole genome shotgun (WGS) entry which is preliminary data.</text>
</comment>
<feature type="domain" description="WRKY19-like zinc finger" evidence="1">
    <location>
        <begin position="274"/>
        <end position="297"/>
    </location>
</feature>
<gene>
    <name evidence="2" type="ORF">PM001_LOCUS110</name>
    <name evidence="3" type="ORF">PM001_LOCUS26836</name>
</gene>
<evidence type="ECO:0000313" key="3">
    <source>
        <dbReference type="EMBL" id="CAK7941686.1"/>
    </source>
</evidence>
<feature type="domain" description="WRKY19-like zinc finger" evidence="1">
    <location>
        <begin position="371"/>
        <end position="393"/>
    </location>
</feature>
<proteinExistence type="predicted"/>
<reference evidence="3" key="1">
    <citation type="submission" date="2024-01" db="EMBL/GenBank/DDBJ databases">
        <authorList>
            <person name="Webb A."/>
        </authorList>
    </citation>
    <scope>NUCLEOTIDE SEQUENCE</scope>
    <source>
        <strain evidence="3">Pm1</strain>
    </source>
</reference>
<sequence length="424" mass="45124">MCRPIESRNPLCVPGPAAVAMLANYQLTAINNMVLVNQNVQLVERAAKPVWPAAGEMGIGADDMTMLNTTAPAFPVVSFPKHESLPMMPWGATAPTEVGLCNMGIPTNQFAPNSVPSEVMVSSKMTQPSFEAQEMKEMLDFSIPSGLHDVGKDKLDVVNVDDGGFTGTEMSILYSCLVDGPEDESQQDVEVDSSGKLDLTVPMRSAIQGLIKSSRETEFTSAEVMKTPVGLEHHVPGLKDTKSPGEVKSRRLCKSEGCYKRSRSNSLCISHGGGRRCAVEGCDKCSQGGNLCIRHGGGKRCSHENCDKAAQSNFLCKAHGGGPRCRFTGCTRSSQGGGFCRSHGGGKRCVLQGCKKGTQRGDYCSLHGGSRMCEVPGCLRNDRGGGLCATHGGGKRCTVGSCNKPCRRKGMCSAHLRQSEGGKE</sequence>
<dbReference type="Pfam" id="PF24906">
    <property type="entry name" value="Zf_WRKY19"/>
    <property type="match status" value="5"/>
</dbReference>
<accession>A0AAV1V565</accession>
<dbReference type="InterPro" id="IPR056866">
    <property type="entry name" value="Znf_WRKY19"/>
</dbReference>
<organism evidence="3 4">
    <name type="scientific">Peronospora matthiolae</name>
    <dbReference type="NCBI Taxonomy" id="2874970"/>
    <lineage>
        <taxon>Eukaryota</taxon>
        <taxon>Sar</taxon>
        <taxon>Stramenopiles</taxon>
        <taxon>Oomycota</taxon>
        <taxon>Peronosporomycetes</taxon>
        <taxon>Peronosporales</taxon>
        <taxon>Peronosporaceae</taxon>
        <taxon>Peronospora</taxon>
    </lineage>
</organism>
<dbReference type="EMBL" id="CAKLBY020000003">
    <property type="protein sequence ID" value="CAK7891075.1"/>
    <property type="molecule type" value="Genomic_DNA"/>
</dbReference>
<feature type="domain" description="WRKY19-like zinc finger" evidence="1">
    <location>
        <begin position="298"/>
        <end position="321"/>
    </location>
</feature>
<dbReference type="EMBL" id="CAKLBY020000264">
    <property type="protein sequence ID" value="CAK7941686.1"/>
    <property type="molecule type" value="Genomic_DNA"/>
</dbReference>
<evidence type="ECO:0000313" key="2">
    <source>
        <dbReference type="EMBL" id="CAK7891075.1"/>
    </source>
</evidence>
<evidence type="ECO:0000313" key="4">
    <source>
        <dbReference type="Proteomes" id="UP001162060"/>
    </source>
</evidence>
<dbReference type="AlphaFoldDB" id="A0AAV1V565"/>